<dbReference type="SFLD" id="SFLDS00029">
    <property type="entry name" value="Radical_SAM"/>
    <property type="match status" value="1"/>
</dbReference>
<dbReference type="PROSITE" id="PS51918">
    <property type="entry name" value="RADICAL_SAM"/>
    <property type="match status" value="1"/>
</dbReference>
<dbReference type="RefSeq" id="WP_283432706.1">
    <property type="nucleotide sequence ID" value="NZ_FXUG01000005.1"/>
</dbReference>
<feature type="domain" description="Radical SAM core" evidence="9">
    <location>
        <begin position="123"/>
        <end position="360"/>
    </location>
</feature>
<evidence type="ECO:0000313" key="11">
    <source>
        <dbReference type="Proteomes" id="UP001158067"/>
    </source>
</evidence>
<reference evidence="10 11" key="1">
    <citation type="submission" date="2017-05" db="EMBL/GenBank/DDBJ databases">
        <authorList>
            <person name="Varghese N."/>
            <person name="Submissions S."/>
        </authorList>
    </citation>
    <scope>NUCLEOTIDE SEQUENCE [LARGE SCALE GENOMIC DNA]</scope>
    <source>
        <strain evidence="10 11">DSM 25457</strain>
    </source>
</reference>
<dbReference type="NCBIfam" id="TIGR00089">
    <property type="entry name" value="MiaB/RimO family radical SAM methylthiotransferase"/>
    <property type="match status" value="1"/>
</dbReference>
<dbReference type="SFLD" id="SFLDG01082">
    <property type="entry name" value="B12-binding_domain_containing"/>
    <property type="match status" value="1"/>
</dbReference>
<evidence type="ECO:0000256" key="6">
    <source>
        <dbReference type="ARBA" id="ARBA00023004"/>
    </source>
</evidence>
<evidence type="ECO:0000259" key="8">
    <source>
        <dbReference type="PROSITE" id="PS51449"/>
    </source>
</evidence>
<evidence type="ECO:0000256" key="5">
    <source>
        <dbReference type="ARBA" id="ARBA00022723"/>
    </source>
</evidence>
<dbReference type="InterPro" id="IPR007197">
    <property type="entry name" value="rSAM"/>
</dbReference>
<keyword evidence="4" id="KW-0949">S-adenosyl-L-methionine</keyword>
<evidence type="ECO:0000256" key="4">
    <source>
        <dbReference type="ARBA" id="ARBA00022691"/>
    </source>
</evidence>
<dbReference type="NCBIfam" id="TIGR01579">
    <property type="entry name" value="MiaB-like-C"/>
    <property type="match status" value="1"/>
</dbReference>
<keyword evidence="11" id="KW-1185">Reference proteome</keyword>
<dbReference type="SUPFAM" id="SSF102114">
    <property type="entry name" value="Radical SAM enzymes"/>
    <property type="match status" value="1"/>
</dbReference>
<keyword evidence="7" id="KW-0411">Iron-sulfur</keyword>
<dbReference type="Proteomes" id="UP001158067">
    <property type="component" value="Unassembled WGS sequence"/>
</dbReference>
<keyword evidence="5" id="KW-0479">Metal-binding</keyword>
<dbReference type="InterPro" id="IPR058240">
    <property type="entry name" value="rSAM_sf"/>
</dbReference>
<dbReference type="Pfam" id="PF00919">
    <property type="entry name" value="UPF0004"/>
    <property type="match status" value="1"/>
</dbReference>
<comment type="cofactor">
    <cofactor evidence="1">
        <name>[4Fe-4S] cluster</name>
        <dbReference type="ChEBI" id="CHEBI:49883"/>
    </cofactor>
</comment>
<organism evidence="10 11">
    <name type="scientific">Neorhodopirellula lusitana</name>
    <dbReference type="NCBI Taxonomy" id="445327"/>
    <lineage>
        <taxon>Bacteria</taxon>
        <taxon>Pseudomonadati</taxon>
        <taxon>Planctomycetota</taxon>
        <taxon>Planctomycetia</taxon>
        <taxon>Pirellulales</taxon>
        <taxon>Pirellulaceae</taxon>
        <taxon>Neorhodopirellula</taxon>
    </lineage>
</organism>
<protein>
    <submittedName>
        <fullName evidence="10">Threonylcarbamoyladenosine tRNA methylthiotransferase MtaB</fullName>
    </submittedName>
</protein>
<dbReference type="InterPro" id="IPR013848">
    <property type="entry name" value="Methylthiotransferase_N"/>
</dbReference>
<comment type="caution">
    <text evidence="10">The sequence shown here is derived from an EMBL/GenBank/DDBJ whole genome shotgun (WGS) entry which is preliminary data.</text>
</comment>
<sequence length="436" mass="48959">MTAKLRVHTLGCKVNQYETELVRQGLSTIGYEDASGQDQADLCVVNTCTVTDTGDAKSRQVIRRMARDNPDARIVVMGCYATRAPDEVAKLPGVVEVLEDKRELGDLMGRFGVIDIPTGLRGFAGRKRAYVKVQDGCLLRCSYCIIPMVRPKLASRPVDHIVDEVTDLVEAGHSEVILTGIHLGHFGVDWNRNQPRENWTRLSHLLVRLASIPGEFRIRLSSIEATEVTRELIGVMTEHADKIVPHMHLCLQSGSDSVLRRMRRRWSSRMFLDRCNLLRESLDNPAITTDVIVGFPGETDQEFEQTLQTCRQAGFSKIHVFPFSKRRGTPAAEMPDQVDKQLKAERVDRLQELEAELRGNYYRSLIGSDAELLVESVDQDKGQLIGTTDRYAVATLPLEQAIQFDPNTEMKQFENRLLQTKVVSAEANSLGLSLRS</sequence>
<evidence type="ECO:0000313" key="10">
    <source>
        <dbReference type="EMBL" id="SMP57005.1"/>
    </source>
</evidence>
<dbReference type="PANTHER" id="PTHR11918">
    <property type="entry name" value="RADICAL SAM PROTEINS"/>
    <property type="match status" value="1"/>
</dbReference>
<feature type="domain" description="MTTase N-terminal" evidence="8">
    <location>
        <begin position="3"/>
        <end position="113"/>
    </location>
</feature>
<keyword evidence="6" id="KW-0408">Iron</keyword>
<name>A0ABY1Q4N1_9BACT</name>
<dbReference type="InterPro" id="IPR038135">
    <property type="entry name" value="Methylthiotransferase_N_sf"/>
</dbReference>
<proteinExistence type="predicted"/>
<dbReference type="EMBL" id="FXUG01000005">
    <property type="protein sequence ID" value="SMP57005.1"/>
    <property type="molecule type" value="Genomic_DNA"/>
</dbReference>
<dbReference type="Pfam" id="PF04055">
    <property type="entry name" value="Radical_SAM"/>
    <property type="match status" value="1"/>
</dbReference>
<dbReference type="SFLD" id="SFLDG01061">
    <property type="entry name" value="methylthiotransferase"/>
    <property type="match status" value="1"/>
</dbReference>
<dbReference type="PROSITE" id="PS51449">
    <property type="entry name" value="MTTASE_N"/>
    <property type="match status" value="1"/>
</dbReference>
<gene>
    <name evidence="10" type="ORF">SAMN06265222_105246</name>
</gene>
<dbReference type="Gene3D" id="3.40.50.12160">
    <property type="entry name" value="Methylthiotransferase, N-terminal domain"/>
    <property type="match status" value="1"/>
</dbReference>
<keyword evidence="3" id="KW-0808">Transferase</keyword>
<evidence type="ECO:0000256" key="1">
    <source>
        <dbReference type="ARBA" id="ARBA00001966"/>
    </source>
</evidence>
<dbReference type="InterPro" id="IPR023404">
    <property type="entry name" value="rSAM_horseshoe"/>
</dbReference>
<dbReference type="Gene3D" id="3.80.30.20">
    <property type="entry name" value="tm_1862 like domain"/>
    <property type="match status" value="1"/>
</dbReference>
<evidence type="ECO:0000259" key="9">
    <source>
        <dbReference type="PROSITE" id="PS51918"/>
    </source>
</evidence>
<accession>A0ABY1Q4N1</accession>
<dbReference type="InterPro" id="IPR006467">
    <property type="entry name" value="MiaB-like_bact"/>
</dbReference>
<evidence type="ECO:0000256" key="7">
    <source>
        <dbReference type="ARBA" id="ARBA00023014"/>
    </source>
</evidence>
<evidence type="ECO:0000256" key="2">
    <source>
        <dbReference type="ARBA" id="ARBA00022485"/>
    </source>
</evidence>
<dbReference type="InterPro" id="IPR006638">
    <property type="entry name" value="Elp3/MiaA/NifB-like_rSAM"/>
</dbReference>
<keyword evidence="2" id="KW-0004">4Fe-4S</keyword>
<evidence type="ECO:0000256" key="3">
    <source>
        <dbReference type="ARBA" id="ARBA00022679"/>
    </source>
</evidence>
<dbReference type="PANTHER" id="PTHR11918:SF45">
    <property type="entry name" value="THREONYLCARBAMOYLADENOSINE TRNA METHYLTHIOTRANSFERASE"/>
    <property type="match status" value="1"/>
</dbReference>
<dbReference type="InterPro" id="IPR005839">
    <property type="entry name" value="Methylthiotransferase"/>
</dbReference>
<dbReference type="SMART" id="SM00729">
    <property type="entry name" value="Elp3"/>
    <property type="match status" value="1"/>
</dbReference>
<dbReference type="CDD" id="cd01335">
    <property type="entry name" value="Radical_SAM"/>
    <property type="match status" value="1"/>
</dbReference>